<dbReference type="InterPro" id="IPR036291">
    <property type="entry name" value="NAD(P)-bd_dom_sf"/>
</dbReference>
<accession>A0A484NGC2</accession>
<sequence>MHAVQFNSYGGGAASLKHVEIGVPVPKKGEILIKLEAMGLNPIDYKIQSGIARPFLPPKFPHIPVVPRSILLGSDITGEVVQVGSGVQRFKLGDKVVAILSNRDGGGLAEYAVAKESMAARRPPEVSAAEAAGLPLAALTAHEMLTRVAGVKLDGSGPRKNVLVTAASGGVGHYAVQLAKLGNAHVTATCGARNAEFVRSLGADEVLDYRTPEGASLASPSGKKYDVVVHCATGIPWCTFERHLSKDGKVVDITPSVAAFVTSAWKTITFSKKRLVPLFTSPNGERLGYLVGLVKEGKLRVVIDSNYPLRKAEDAWGKSIGGHATGKIVLEP</sequence>
<dbReference type="Pfam" id="PF08240">
    <property type="entry name" value="ADH_N"/>
    <property type="match status" value="1"/>
</dbReference>
<organism evidence="2 3">
    <name type="scientific">Cuscuta campestris</name>
    <dbReference type="NCBI Taxonomy" id="132261"/>
    <lineage>
        <taxon>Eukaryota</taxon>
        <taxon>Viridiplantae</taxon>
        <taxon>Streptophyta</taxon>
        <taxon>Embryophyta</taxon>
        <taxon>Tracheophyta</taxon>
        <taxon>Spermatophyta</taxon>
        <taxon>Magnoliopsida</taxon>
        <taxon>eudicotyledons</taxon>
        <taxon>Gunneridae</taxon>
        <taxon>Pentapetalae</taxon>
        <taxon>asterids</taxon>
        <taxon>lamiids</taxon>
        <taxon>Solanales</taxon>
        <taxon>Convolvulaceae</taxon>
        <taxon>Cuscuteae</taxon>
        <taxon>Cuscuta</taxon>
        <taxon>Cuscuta subgen. Grammica</taxon>
        <taxon>Cuscuta sect. Cleistogrammica</taxon>
    </lineage>
</organism>
<dbReference type="PANTHER" id="PTHR44013">
    <property type="entry name" value="ZINC-TYPE ALCOHOL DEHYDROGENASE-LIKE PROTEIN C16A3.02C"/>
    <property type="match status" value="1"/>
</dbReference>
<dbReference type="GO" id="GO:0016491">
    <property type="term" value="F:oxidoreductase activity"/>
    <property type="evidence" value="ECO:0007669"/>
    <property type="project" value="InterPro"/>
</dbReference>
<gene>
    <name evidence="2" type="ORF">CCAM_LOCUS42287</name>
</gene>
<dbReference type="InterPro" id="IPR052733">
    <property type="entry name" value="Chloroplast_QOR"/>
</dbReference>
<dbReference type="CDD" id="cd08267">
    <property type="entry name" value="MDR1"/>
    <property type="match status" value="1"/>
</dbReference>
<dbReference type="Pfam" id="PF13602">
    <property type="entry name" value="ADH_zinc_N_2"/>
    <property type="match status" value="1"/>
</dbReference>
<reference evidence="2 3" key="1">
    <citation type="submission" date="2018-04" db="EMBL/GenBank/DDBJ databases">
        <authorList>
            <person name="Vogel A."/>
        </authorList>
    </citation>
    <scope>NUCLEOTIDE SEQUENCE [LARGE SCALE GENOMIC DNA]</scope>
</reference>
<dbReference type="SUPFAM" id="SSF51735">
    <property type="entry name" value="NAD(P)-binding Rossmann-fold domains"/>
    <property type="match status" value="1"/>
</dbReference>
<evidence type="ECO:0000313" key="3">
    <source>
        <dbReference type="Proteomes" id="UP000595140"/>
    </source>
</evidence>
<dbReference type="SMART" id="SM00829">
    <property type="entry name" value="PKS_ER"/>
    <property type="match status" value="1"/>
</dbReference>
<evidence type="ECO:0000259" key="1">
    <source>
        <dbReference type="SMART" id="SM00829"/>
    </source>
</evidence>
<protein>
    <recommendedName>
        <fullName evidence="1">Enoyl reductase (ER) domain-containing protein</fullName>
    </recommendedName>
</protein>
<evidence type="ECO:0000313" key="2">
    <source>
        <dbReference type="EMBL" id="VFR00512.1"/>
    </source>
</evidence>
<dbReference type="SUPFAM" id="SSF50129">
    <property type="entry name" value="GroES-like"/>
    <property type="match status" value="1"/>
</dbReference>
<dbReference type="AlphaFoldDB" id="A0A484NGC2"/>
<dbReference type="OrthoDB" id="48317at2759"/>
<dbReference type="Proteomes" id="UP000595140">
    <property type="component" value="Unassembled WGS sequence"/>
</dbReference>
<feature type="domain" description="Enoyl reductase (ER)" evidence="1">
    <location>
        <begin position="11"/>
        <end position="330"/>
    </location>
</feature>
<dbReference type="InterPro" id="IPR013154">
    <property type="entry name" value="ADH-like_N"/>
</dbReference>
<name>A0A484NGC2_9ASTE</name>
<dbReference type="InterPro" id="IPR011032">
    <property type="entry name" value="GroES-like_sf"/>
</dbReference>
<proteinExistence type="predicted"/>
<dbReference type="Gene3D" id="3.90.180.10">
    <property type="entry name" value="Medium-chain alcohol dehydrogenases, catalytic domain"/>
    <property type="match status" value="1"/>
</dbReference>
<dbReference type="Gene3D" id="3.40.50.720">
    <property type="entry name" value="NAD(P)-binding Rossmann-like Domain"/>
    <property type="match status" value="1"/>
</dbReference>
<dbReference type="EMBL" id="OOIL02006696">
    <property type="protein sequence ID" value="VFR00512.1"/>
    <property type="molecule type" value="Genomic_DNA"/>
</dbReference>
<dbReference type="InterPro" id="IPR020843">
    <property type="entry name" value="ER"/>
</dbReference>
<dbReference type="PANTHER" id="PTHR44013:SF1">
    <property type="entry name" value="ZINC-TYPE ALCOHOL DEHYDROGENASE-LIKE PROTEIN C16A3.02C"/>
    <property type="match status" value="1"/>
</dbReference>
<keyword evidence="3" id="KW-1185">Reference proteome</keyword>